<dbReference type="GO" id="GO:0030907">
    <property type="term" value="C:MBF transcription complex"/>
    <property type="evidence" value="ECO:0007669"/>
    <property type="project" value="TreeGrafter"/>
</dbReference>
<comment type="caution">
    <text evidence="6">The sequence shown here is derived from an EMBL/GenBank/DDBJ whole genome shotgun (WGS) entry which is preliminary data.</text>
</comment>
<dbReference type="PROSITE" id="PS50297">
    <property type="entry name" value="ANK_REP_REGION"/>
    <property type="match status" value="1"/>
</dbReference>
<dbReference type="OrthoDB" id="6718656at2759"/>
<feature type="repeat" description="ANK" evidence="3">
    <location>
        <begin position="371"/>
        <end position="403"/>
    </location>
</feature>
<dbReference type="GO" id="GO:0045944">
    <property type="term" value="P:positive regulation of transcription by RNA polymerase II"/>
    <property type="evidence" value="ECO:0007669"/>
    <property type="project" value="UniProtKB-ARBA"/>
</dbReference>
<organism evidence="6 7">
    <name type="scientific">Pichia inconspicua</name>
    <dbReference type="NCBI Taxonomy" id="52247"/>
    <lineage>
        <taxon>Eukaryota</taxon>
        <taxon>Fungi</taxon>
        <taxon>Dikarya</taxon>
        <taxon>Ascomycota</taxon>
        <taxon>Saccharomycotina</taxon>
        <taxon>Pichiomycetes</taxon>
        <taxon>Pichiales</taxon>
        <taxon>Pichiaceae</taxon>
        <taxon>Pichia</taxon>
    </lineage>
</organism>
<protein>
    <submittedName>
        <fullName evidence="6">Uncharacterized protein</fullName>
    </submittedName>
</protein>
<feature type="coiled-coil region" evidence="4">
    <location>
        <begin position="497"/>
        <end position="552"/>
    </location>
</feature>
<dbReference type="InterPro" id="IPR051642">
    <property type="entry name" value="SWI6-like"/>
</dbReference>
<evidence type="ECO:0000256" key="5">
    <source>
        <dbReference type="SAM" id="MobiDB-lite"/>
    </source>
</evidence>
<dbReference type="AlphaFoldDB" id="A0A4T0X598"/>
<dbReference type="InterPro" id="IPR002110">
    <property type="entry name" value="Ankyrin_rpt"/>
</dbReference>
<reference evidence="6 7" key="1">
    <citation type="journal article" date="2019" name="Front. Genet.">
        <title>Whole-Genome Sequencing of the Opportunistic Yeast Pathogen Candida inconspicua Uncovers Its Hybrid Origin.</title>
        <authorList>
            <person name="Mixao V."/>
            <person name="Hansen A.P."/>
            <person name="Saus E."/>
            <person name="Boekhout T."/>
            <person name="Lass-Florl C."/>
            <person name="Gabaldon T."/>
        </authorList>
    </citation>
    <scope>NUCLEOTIDE SEQUENCE [LARGE SCALE GENOMIC DNA]</scope>
    <source>
        <strain evidence="6 7">CBS 180</strain>
    </source>
</reference>
<keyword evidence="2 3" id="KW-0040">ANK repeat</keyword>
<accession>A0A4T0X598</accession>
<dbReference type="Proteomes" id="UP000307173">
    <property type="component" value="Unassembled WGS sequence"/>
</dbReference>
<name>A0A4T0X598_9ASCO</name>
<feature type="compositionally biased region" description="Low complexity" evidence="5">
    <location>
        <begin position="445"/>
        <end position="460"/>
    </location>
</feature>
<dbReference type="PROSITE" id="PS50088">
    <property type="entry name" value="ANK_REPEAT"/>
    <property type="match status" value="2"/>
</dbReference>
<evidence type="ECO:0000313" key="7">
    <source>
        <dbReference type="Proteomes" id="UP000307173"/>
    </source>
</evidence>
<feature type="repeat" description="ANK" evidence="3">
    <location>
        <begin position="244"/>
        <end position="276"/>
    </location>
</feature>
<dbReference type="SMART" id="SM00248">
    <property type="entry name" value="ANK"/>
    <property type="match status" value="2"/>
</dbReference>
<dbReference type="Pfam" id="PF00023">
    <property type="entry name" value="Ank"/>
    <property type="match status" value="1"/>
</dbReference>
<evidence type="ECO:0000256" key="3">
    <source>
        <dbReference type="PROSITE-ProRule" id="PRU00023"/>
    </source>
</evidence>
<dbReference type="EMBL" id="SELW01000220">
    <property type="protein sequence ID" value="TID29964.1"/>
    <property type="molecule type" value="Genomic_DNA"/>
</dbReference>
<evidence type="ECO:0000256" key="4">
    <source>
        <dbReference type="SAM" id="Coils"/>
    </source>
</evidence>
<dbReference type="PANTHER" id="PTHR43828:SF3">
    <property type="entry name" value="CHROMO DOMAIN-CONTAINING PROTEIN"/>
    <property type="match status" value="1"/>
</dbReference>
<dbReference type="GO" id="GO:0003713">
    <property type="term" value="F:transcription coactivator activity"/>
    <property type="evidence" value="ECO:0007669"/>
    <property type="project" value="TreeGrafter"/>
</dbReference>
<keyword evidence="4" id="KW-0175">Coiled coil</keyword>
<dbReference type="GO" id="GO:0033309">
    <property type="term" value="C:SBF transcription complex"/>
    <property type="evidence" value="ECO:0007669"/>
    <property type="project" value="TreeGrafter"/>
</dbReference>
<sequence>MAVEASSQGSESPVMLTQQISDEENNVESIQYKGQPAWQLTVGSNKIIHKMDDFTFNWEGLRVLLKERGVGFDESGIDFLPPPDENGDVWLDKDKTMKLLEQYNLKDIIEPFNTVDSPERKRQVNFDGDGDGDVLDSPVKKVKLENGISAIYETELPQDGNHTLRPVWNDSVVKENSKVILSSLFLPYQENVSLGEVFKNTFSAKKKENDQEIGEDVDGENEGESGITEIDESQVVIDVPIDDNGQCALHLAATLGRIPLVKELIERGTNRFRGDNDGQTALMRSVHATNVFEVGSFDQLLDLLYPTIKCQDSRDRTILHHIALTCGLKGRYDASVYYLETLLEWIVKKGGKHGLPLSEFIKQVLNVQDKYGNTCLNYASLAGNKYIVSQLLDLGADPYKANKVGVAPGDWGIKVEKGGRNSDSVSGSGTDGDGGRDSGDGGIVSTQTGSTGEGSSKTSNSLELLESIQTYLSSLGKDFKNELIEKSAQIDKLNPILREKTFQLSQKRKQYDELQKMIKKMSKITNQVDNLNKAIEEEEQKFQNEVKHLNIDVNEENYLGRIDADQPFTIPQLYDDVSEIVERVLEEKLNRIKGISADDTLDADSVRGFDVLKELESIDVNEVLAAYKERVSSEKRAQLCKEIPPSVVLEARIAAYAKNNELLMEKMRAKTTSNKELESQFKRIIGLCIGTDPANIDDNLLSNLLMSVETDPDPEINQIKKVLKIEYIKSLGGKIQHEYSLIKGFSVSLPAVHGTSLGKHEDVNTIEEDSEVKANSV</sequence>
<evidence type="ECO:0000256" key="1">
    <source>
        <dbReference type="ARBA" id="ARBA00022737"/>
    </source>
</evidence>
<feature type="region of interest" description="Disordered" evidence="5">
    <location>
        <begin position="415"/>
        <end position="460"/>
    </location>
</feature>
<keyword evidence="1" id="KW-0677">Repeat</keyword>
<gene>
    <name evidence="6" type="ORF">CANINC_001475</name>
</gene>
<dbReference type="SUPFAM" id="SSF48403">
    <property type="entry name" value="Ankyrin repeat"/>
    <property type="match status" value="1"/>
</dbReference>
<dbReference type="InterPro" id="IPR036770">
    <property type="entry name" value="Ankyrin_rpt-contain_sf"/>
</dbReference>
<dbReference type="InterPro" id="IPR037045">
    <property type="entry name" value="S8pro/Inhibitor_I9_sf"/>
</dbReference>
<dbReference type="Gene3D" id="3.30.70.80">
    <property type="entry name" value="Peptidase S8 propeptide/proteinase inhibitor I9"/>
    <property type="match status" value="1"/>
</dbReference>
<evidence type="ECO:0000256" key="2">
    <source>
        <dbReference type="ARBA" id="ARBA00023043"/>
    </source>
</evidence>
<dbReference type="STRING" id="52247.A0A4T0X598"/>
<dbReference type="Pfam" id="PF12796">
    <property type="entry name" value="Ank_2"/>
    <property type="match status" value="1"/>
</dbReference>
<proteinExistence type="predicted"/>
<dbReference type="PANTHER" id="PTHR43828">
    <property type="entry name" value="ASPARAGINASE"/>
    <property type="match status" value="1"/>
</dbReference>
<keyword evidence="7" id="KW-1185">Reference proteome</keyword>
<evidence type="ECO:0000313" key="6">
    <source>
        <dbReference type="EMBL" id="TID29964.1"/>
    </source>
</evidence>
<dbReference type="SUPFAM" id="SSF54897">
    <property type="entry name" value="Protease propeptides/inhibitors"/>
    <property type="match status" value="1"/>
</dbReference>
<dbReference type="Gene3D" id="1.25.40.20">
    <property type="entry name" value="Ankyrin repeat-containing domain"/>
    <property type="match status" value="1"/>
</dbReference>